<feature type="transmembrane region" description="Helical" evidence="1">
    <location>
        <begin position="12"/>
        <end position="36"/>
    </location>
</feature>
<dbReference type="Proteomes" id="UP000549695">
    <property type="component" value="Unassembled WGS sequence"/>
</dbReference>
<keyword evidence="1" id="KW-0812">Transmembrane</keyword>
<dbReference type="RefSeq" id="WP_179759957.1">
    <property type="nucleotide sequence ID" value="NZ_BAAAJZ010000011.1"/>
</dbReference>
<dbReference type="EMBL" id="JACCCZ010000001">
    <property type="protein sequence ID" value="NYG00019.1"/>
    <property type="molecule type" value="Genomic_DNA"/>
</dbReference>
<reference evidence="2 3" key="1">
    <citation type="submission" date="2020-07" db="EMBL/GenBank/DDBJ databases">
        <title>Sequencing the genomes of 1000 actinobacteria strains.</title>
        <authorList>
            <person name="Klenk H.-P."/>
        </authorList>
    </citation>
    <scope>NUCLEOTIDE SEQUENCE [LARGE SCALE GENOMIC DNA]</scope>
    <source>
        <strain evidence="2 3">DSM 44749</strain>
    </source>
</reference>
<dbReference type="GeneID" id="98050140"/>
<accession>A0A852VVF3</accession>
<evidence type="ECO:0000313" key="3">
    <source>
        <dbReference type="Proteomes" id="UP000549695"/>
    </source>
</evidence>
<evidence type="ECO:0000256" key="1">
    <source>
        <dbReference type="SAM" id="Phobius"/>
    </source>
</evidence>
<evidence type="ECO:0008006" key="4">
    <source>
        <dbReference type="Google" id="ProtNLM"/>
    </source>
</evidence>
<sequence>MLIAAVVQTVATVLLAGIAWTVQVVVYPAFALVPAGSWARYHAAHSRAVTIVVGPPWVAQGLATAALLVLAPGEPLVWVTAVAAAAGVAVTLPAVSLHGRLDPAAHPGDLRRLLRVNLVRALVWSAGSVVGVLLVTASGA</sequence>
<keyword evidence="3" id="KW-1185">Reference proteome</keyword>
<feature type="transmembrane region" description="Helical" evidence="1">
    <location>
        <begin position="76"/>
        <end position="97"/>
    </location>
</feature>
<evidence type="ECO:0000313" key="2">
    <source>
        <dbReference type="EMBL" id="NYG00019.1"/>
    </source>
</evidence>
<keyword evidence="1" id="KW-0472">Membrane</keyword>
<dbReference type="AlphaFoldDB" id="A0A852VVF3"/>
<protein>
    <recommendedName>
        <fullName evidence="4">DUF1772 domain-containing protein</fullName>
    </recommendedName>
</protein>
<gene>
    <name evidence="2" type="ORF">HDA37_000304</name>
</gene>
<organism evidence="2 3">
    <name type="scientific">Pseudonocardia alni</name>
    <name type="common">Amycolata alni</name>
    <dbReference type="NCBI Taxonomy" id="33907"/>
    <lineage>
        <taxon>Bacteria</taxon>
        <taxon>Bacillati</taxon>
        <taxon>Actinomycetota</taxon>
        <taxon>Actinomycetes</taxon>
        <taxon>Pseudonocardiales</taxon>
        <taxon>Pseudonocardiaceae</taxon>
        <taxon>Pseudonocardia</taxon>
    </lineage>
</organism>
<name>A0A852VVF3_PSEA5</name>
<proteinExistence type="predicted"/>
<comment type="caution">
    <text evidence="2">The sequence shown here is derived from an EMBL/GenBank/DDBJ whole genome shotgun (WGS) entry which is preliminary data.</text>
</comment>
<feature type="transmembrane region" description="Helical" evidence="1">
    <location>
        <begin position="118"/>
        <end position="137"/>
    </location>
</feature>
<feature type="transmembrane region" description="Helical" evidence="1">
    <location>
        <begin position="48"/>
        <end position="70"/>
    </location>
</feature>
<keyword evidence="1" id="KW-1133">Transmembrane helix</keyword>